<dbReference type="GO" id="GO:0015031">
    <property type="term" value="P:protein transport"/>
    <property type="evidence" value="ECO:0007669"/>
    <property type="project" value="UniProtKB-UniRule"/>
</dbReference>
<keyword evidence="6 12" id="KW-0697">Rotamase</keyword>
<accession>A0AAU7XCX8</accession>
<sequence length="448" mass="49276">MQVTETLSEGLKRELSFVVPASELASRLDKRLAEMKDKVRINGFRPGKVPAAHLKRLVGKSEMAQIIDTVIGDAIRTTVEERKERPALNPEVKLADTVDGEKLVEGQADLAFSASYELLPTFELKDISGVELERPVAEVSDAEVQEQLDRIAEGNRPFNAKDEGAKAENGDRVTIDFVGRIDGEAFEGGSAEGVDLVLGSGQFIPGFEEQLVGAKAGDEVTVKVTFPAEYPAAHLAGKAAEFAVTVKGVAAPGELALDDEWAKKLGMESLDKVKDAIRDQIRSGYEAATRAKVKRALLDKLDEAYDFALPTKLVDSEFETIWKQATEEMERAGRTFADEETTEEAARADYLKIAARRVRLGLVLSEVGEKNSVQVTDEEVSRALVERARQFPGQEKQVFDYYRSNPMALATLRAPLFEEKVVDFLLGQAKVTDKVVTKEELMKDPEEA</sequence>
<evidence type="ECO:0000256" key="1">
    <source>
        <dbReference type="ARBA" id="ARBA00000971"/>
    </source>
</evidence>
<dbReference type="InterPro" id="IPR008881">
    <property type="entry name" value="Trigger_fac_ribosome-bd_bac"/>
</dbReference>
<dbReference type="HAMAP" id="MF_00303">
    <property type="entry name" value="Trigger_factor_Tig"/>
    <property type="match status" value="1"/>
</dbReference>
<dbReference type="EC" id="5.2.1.8" evidence="3 12"/>
<keyword evidence="9 12" id="KW-0131">Cell cycle</keyword>
<keyword evidence="5 12" id="KW-0132">Cell division</keyword>
<comment type="similarity">
    <text evidence="2 12 14">Belongs to the FKBP-type PPIase family. Tig subfamily.</text>
</comment>
<dbReference type="Pfam" id="PF00254">
    <property type="entry name" value="FKBP_C"/>
    <property type="match status" value="1"/>
</dbReference>
<dbReference type="GO" id="GO:0005737">
    <property type="term" value="C:cytoplasm"/>
    <property type="evidence" value="ECO:0007669"/>
    <property type="project" value="UniProtKB-SubCell"/>
</dbReference>
<dbReference type="AlphaFoldDB" id="A0AAU7XCX8"/>
<dbReference type="GO" id="GO:0003755">
    <property type="term" value="F:peptidyl-prolyl cis-trans isomerase activity"/>
    <property type="evidence" value="ECO:0007669"/>
    <property type="project" value="UniProtKB-UniRule"/>
</dbReference>
<dbReference type="RefSeq" id="WP_407051058.1">
    <property type="nucleotide sequence ID" value="NZ_CP158568.1"/>
</dbReference>
<dbReference type="NCBIfam" id="TIGR00115">
    <property type="entry name" value="tig"/>
    <property type="match status" value="1"/>
</dbReference>
<dbReference type="PIRSF" id="PIRSF003095">
    <property type="entry name" value="Trigger_factor"/>
    <property type="match status" value="1"/>
</dbReference>
<dbReference type="InterPro" id="IPR036611">
    <property type="entry name" value="Trigger_fac_ribosome-bd_sf"/>
</dbReference>
<dbReference type="InterPro" id="IPR027304">
    <property type="entry name" value="Trigger_fact/SurA_dom_sf"/>
</dbReference>
<dbReference type="InterPro" id="IPR008880">
    <property type="entry name" value="Trigger_fac_C"/>
</dbReference>
<feature type="domain" description="PPIase FKBP-type" evidence="15">
    <location>
        <begin position="170"/>
        <end position="230"/>
    </location>
</feature>
<dbReference type="EMBL" id="CP158568">
    <property type="protein sequence ID" value="XBY45962.1"/>
    <property type="molecule type" value="Genomic_DNA"/>
</dbReference>
<evidence type="ECO:0000256" key="7">
    <source>
        <dbReference type="ARBA" id="ARBA00023186"/>
    </source>
</evidence>
<protein>
    <recommendedName>
        <fullName evidence="4 12">Trigger factor</fullName>
        <shortName evidence="12">TF</shortName>
        <ecNumber evidence="3 12">5.2.1.8</ecNumber>
    </recommendedName>
    <alternativeName>
        <fullName evidence="11 12">PPIase</fullName>
    </alternativeName>
</protein>
<evidence type="ECO:0000256" key="10">
    <source>
        <dbReference type="ARBA" id="ARBA00024849"/>
    </source>
</evidence>
<dbReference type="Gene3D" id="3.10.50.40">
    <property type="match status" value="1"/>
</dbReference>
<evidence type="ECO:0000313" key="16">
    <source>
        <dbReference type="EMBL" id="XBY45962.1"/>
    </source>
</evidence>
<comment type="domain">
    <text evidence="12">Consists of 3 domains; the N-terminus binds the ribosome, the middle domain has PPIase activity, while the C-terminus has intrinsic chaperone activity on its own.</text>
</comment>
<dbReference type="InterPro" id="IPR005215">
    <property type="entry name" value="Trig_fac"/>
</dbReference>
<dbReference type="PROSITE" id="PS50059">
    <property type="entry name" value="FKBP_PPIASE"/>
    <property type="match status" value="1"/>
</dbReference>
<evidence type="ECO:0000256" key="3">
    <source>
        <dbReference type="ARBA" id="ARBA00013194"/>
    </source>
</evidence>
<dbReference type="FunFam" id="3.10.50.40:FF:000001">
    <property type="entry name" value="Trigger factor"/>
    <property type="match status" value="1"/>
</dbReference>
<dbReference type="InterPro" id="IPR001179">
    <property type="entry name" value="PPIase_FKBP_dom"/>
</dbReference>
<dbReference type="GO" id="GO:0043335">
    <property type="term" value="P:protein unfolding"/>
    <property type="evidence" value="ECO:0007669"/>
    <property type="project" value="TreeGrafter"/>
</dbReference>
<proteinExistence type="inferred from homology"/>
<dbReference type="SUPFAM" id="SSF54534">
    <property type="entry name" value="FKBP-like"/>
    <property type="match status" value="1"/>
</dbReference>
<dbReference type="InterPro" id="IPR046357">
    <property type="entry name" value="PPIase_dom_sf"/>
</dbReference>
<comment type="function">
    <text evidence="10 12">Involved in protein export. Acts as a chaperone by maintaining the newly synthesized protein in an open conformation. Functions as a peptidyl-prolyl cis-trans isomerase.</text>
</comment>
<dbReference type="GO" id="GO:0044183">
    <property type="term" value="F:protein folding chaperone"/>
    <property type="evidence" value="ECO:0007669"/>
    <property type="project" value="TreeGrafter"/>
</dbReference>
<dbReference type="Gene3D" id="3.30.70.1050">
    <property type="entry name" value="Trigger factor ribosome-binding domain"/>
    <property type="match status" value="1"/>
</dbReference>
<evidence type="ECO:0000256" key="5">
    <source>
        <dbReference type="ARBA" id="ARBA00022618"/>
    </source>
</evidence>
<dbReference type="SUPFAM" id="SSF109998">
    <property type="entry name" value="Triger factor/SurA peptide-binding domain-like"/>
    <property type="match status" value="1"/>
</dbReference>
<evidence type="ECO:0000256" key="4">
    <source>
        <dbReference type="ARBA" id="ARBA00016902"/>
    </source>
</evidence>
<evidence type="ECO:0000256" key="8">
    <source>
        <dbReference type="ARBA" id="ARBA00023235"/>
    </source>
</evidence>
<evidence type="ECO:0000256" key="14">
    <source>
        <dbReference type="RuleBase" id="RU003914"/>
    </source>
</evidence>
<dbReference type="SUPFAM" id="SSF102735">
    <property type="entry name" value="Trigger factor ribosome-binding domain"/>
    <property type="match status" value="1"/>
</dbReference>
<keyword evidence="7 12" id="KW-0143">Chaperone</keyword>
<dbReference type="GO" id="GO:0051083">
    <property type="term" value="P:'de novo' cotranslational protein folding"/>
    <property type="evidence" value="ECO:0007669"/>
    <property type="project" value="TreeGrafter"/>
</dbReference>
<keyword evidence="12" id="KW-0963">Cytoplasm</keyword>
<evidence type="ECO:0000256" key="9">
    <source>
        <dbReference type="ARBA" id="ARBA00023306"/>
    </source>
</evidence>
<evidence type="ECO:0000256" key="12">
    <source>
        <dbReference type="HAMAP-Rule" id="MF_00303"/>
    </source>
</evidence>
<dbReference type="InterPro" id="IPR037041">
    <property type="entry name" value="Trigger_fac_C_sf"/>
</dbReference>
<keyword evidence="8 12" id="KW-0413">Isomerase</keyword>
<organism evidence="16">
    <name type="scientific">Methyloraptor flagellatus</name>
    <dbReference type="NCBI Taxonomy" id="3162530"/>
    <lineage>
        <taxon>Bacteria</taxon>
        <taxon>Pseudomonadati</taxon>
        <taxon>Pseudomonadota</taxon>
        <taxon>Alphaproteobacteria</taxon>
        <taxon>Hyphomicrobiales</taxon>
        <taxon>Ancalomicrobiaceae</taxon>
        <taxon>Methyloraptor</taxon>
    </lineage>
</organism>
<reference evidence="16" key="1">
    <citation type="submission" date="2024-06" db="EMBL/GenBank/DDBJ databases">
        <title>Methylostella associata gen. nov., sp. nov., a novel Ancalomicrobiaceae-affiliated facultatively methylotrophic bacteria that feed on methanotrophs of the genus Methylococcus.</title>
        <authorList>
            <person name="Saltykova V."/>
            <person name="Danilova O.V."/>
            <person name="Oshkin I.Y."/>
            <person name="Belova S.E."/>
            <person name="Pimenov N.V."/>
            <person name="Dedysh S.N."/>
        </authorList>
    </citation>
    <scope>NUCLEOTIDE SEQUENCE</scope>
    <source>
        <strain evidence="16">S20</strain>
    </source>
</reference>
<comment type="subcellular location">
    <subcellularLocation>
        <location evidence="12">Cytoplasm</location>
    </subcellularLocation>
    <text evidence="12">About half TF is bound to the ribosome near the polypeptide exit tunnel while the other half is free in the cytoplasm.</text>
</comment>
<dbReference type="GO" id="GO:0051301">
    <property type="term" value="P:cell division"/>
    <property type="evidence" value="ECO:0007669"/>
    <property type="project" value="UniProtKB-KW"/>
</dbReference>
<dbReference type="Pfam" id="PF05698">
    <property type="entry name" value="Trigger_C"/>
    <property type="match status" value="1"/>
</dbReference>
<dbReference type="GO" id="GO:0043022">
    <property type="term" value="F:ribosome binding"/>
    <property type="evidence" value="ECO:0007669"/>
    <property type="project" value="TreeGrafter"/>
</dbReference>
<evidence type="ECO:0000256" key="6">
    <source>
        <dbReference type="ARBA" id="ARBA00023110"/>
    </source>
</evidence>
<dbReference type="Pfam" id="PF05697">
    <property type="entry name" value="Trigger_N"/>
    <property type="match status" value="1"/>
</dbReference>
<dbReference type="Gene3D" id="1.10.3120.10">
    <property type="entry name" value="Trigger factor, C-terminal domain"/>
    <property type="match status" value="1"/>
</dbReference>
<dbReference type="KEGG" id="mflg:ABS361_06905"/>
<comment type="catalytic activity">
    <reaction evidence="1 12 13">
        <text>[protein]-peptidylproline (omega=180) = [protein]-peptidylproline (omega=0)</text>
        <dbReference type="Rhea" id="RHEA:16237"/>
        <dbReference type="Rhea" id="RHEA-COMP:10747"/>
        <dbReference type="Rhea" id="RHEA-COMP:10748"/>
        <dbReference type="ChEBI" id="CHEBI:83833"/>
        <dbReference type="ChEBI" id="CHEBI:83834"/>
        <dbReference type="EC" id="5.2.1.8"/>
    </reaction>
</comment>
<evidence type="ECO:0000256" key="13">
    <source>
        <dbReference type="PROSITE-ProRule" id="PRU00277"/>
    </source>
</evidence>
<evidence type="ECO:0000259" key="15">
    <source>
        <dbReference type="PROSITE" id="PS50059"/>
    </source>
</evidence>
<dbReference type="PANTHER" id="PTHR30560:SF3">
    <property type="entry name" value="TRIGGER FACTOR-LIKE PROTEIN TIG, CHLOROPLASTIC"/>
    <property type="match status" value="1"/>
</dbReference>
<gene>
    <name evidence="12 16" type="primary">tig</name>
    <name evidence="16" type="ORF">ABS361_06905</name>
</gene>
<evidence type="ECO:0000256" key="2">
    <source>
        <dbReference type="ARBA" id="ARBA00005464"/>
    </source>
</evidence>
<dbReference type="PANTHER" id="PTHR30560">
    <property type="entry name" value="TRIGGER FACTOR CHAPERONE AND PEPTIDYL-PROLYL CIS/TRANS ISOMERASE"/>
    <property type="match status" value="1"/>
</dbReference>
<name>A0AAU7XCX8_9HYPH</name>
<evidence type="ECO:0000256" key="11">
    <source>
        <dbReference type="ARBA" id="ARBA00029986"/>
    </source>
</evidence>